<gene>
    <name evidence="3" type="ORF">Cci01nite_08690</name>
</gene>
<dbReference type="Proteomes" id="UP000659904">
    <property type="component" value="Unassembled WGS sequence"/>
</dbReference>
<evidence type="ECO:0000256" key="1">
    <source>
        <dbReference type="SAM" id="MobiDB-lite"/>
    </source>
</evidence>
<sequence length="277" mass="29766">MSRPVPAPYRVTATVVALLGLSAAAPFLYRTGPVGYAALLVPLGLLLALAWTVRLGQWMLAAGAPPWPARLTLHLAQSPQAGQRGRVVRAADAIGRGANLDTTPAGYAVWAVLRRGSAPQLHQRVVWERWLRESTGEQRVLVRRRAGVAVLDVEGRGRIWPSSFTLRRRPWGVVLTPLGGTSASNDLSWWRLLTVIVMVVALLAGPALGRGDHLDAVWATVYVVVLAFAVGQWFGVMPPGRQSGERPAAGGSAKVPGPRAEPHRGGRFTGTSKTRKR</sequence>
<keyword evidence="4" id="KW-1185">Reference proteome</keyword>
<organism evidence="3 4">
    <name type="scientific">Catellatospora citrea</name>
    <dbReference type="NCBI Taxonomy" id="53366"/>
    <lineage>
        <taxon>Bacteria</taxon>
        <taxon>Bacillati</taxon>
        <taxon>Actinomycetota</taxon>
        <taxon>Actinomycetes</taxon>
        <taxon>Micromonosporales</taxon>
        <taxon>Micromonosporaceae</taxon>
        <taxon>Catellatospora</taxon>
    </lineage>
</organism>
<proteinExistence type="predicted"/>
<protein>
    <submittedName>
        <fullName evidence="3">Uncharacterized protein</fullName>
    </submittedName>
</protein>
<feature type="region of interest" description="Disordered" evidence="1">
    <location>
        <begin position="240"/>
        <end position="277"/>
    </location>
</feature>
<accession>A0A8J3KEJ5</accession>
<name>A0A8J3KEJ5_9ACTN</name>
<feature type="transmembrane region" description="Helical" evidence="2">
    <location>
        <begin position="216"/>
        <end position="236"/>
    </location>
</feature>
<evidence type="ECO:0000256" key="2">
    <source>
        <dbReference type="SAM" id="Phobius"/>
    </source>
</evidence>
<dbReference type="EMBL" id="BONH01000002">
    <property type="protein sequence ID" value="GIF95775.1"/>
    <property type="molecule type" value="Genomic_DNA"/>
</dbReference>
<keyword evidence="2" id="KW-0812">Transmembrane</keyword>
<evidence type="ECO:0000313" key="3">
    <source>
        <dbReference type="EMBL" id="GIF95775.1"/>
    </source>
</evidence>
<evidence type="ECO:0000313" key="4">
    <source>
        <dbReference type="Proteomes" id="UP000659904"/>
    </source>
</evidence>
<keyword evidence="2" id="KW-0472">Membrane</keyword>
<keyword evidence="2" id="KW-1133">Transmembrane helix</keyword>
<comment type="caution">
    <text evidence="3">The sequence shown here is derived from an EMBL/GenBank/DDBJ whole genome shotgun (WGS) entry which is preliminary data.</text>
</comment>
<feature type="transmembrane region" description="Helical" evidence="2">
    <location>
        <begin position="189"/>
        <end position="210"/>
    </location>
</feature>
<dbReference type="RefSeq" id="WP_120321108.1">
    <property type="nucleotide sequence ID" value="NZ_BONH01000002.1"/>
</dbReference>
<dbReference type="AlphaFoldDB" id="A0A8J3KEJ5"/>
<feature type="transmembrane region" description="Helical" evidence="2">
    <location>
        <begin position="34"/>
        <end position="53"/>
    </location>
</feature>
<reference evidence="3 4" key="1">
    <citation type="submission" date="2021-01" db="EMBL/GenBank/DDBJ databases">
        <title>Whole genome shotgun sequence of Catellatospora citrea NBRC 14495.</title>
        <authorList>
            <person name="Komaki H."/>
            <person name="Tamura T."/>
        </authorList>
    </citation>
    <scope>NUCLEOTIDE SEQUENCE [LARGE SCALE GENOMIC DNA]</scope>
    <source>
        <strain evidence="3 4">NBRC 14495</strain>
    </source>
</reference>